<dbReference type="GO" id="GO:0005737">
    <property type="term" value="C:cytoplasm"/>
    <property type="evidence" value="ECO:0007669"/>
    <property type="project" value="TreeGrafter"/>
</dbReference>
<dbReference type="AlphaFoldDB" id="A0A7S2S6V2"/>
<dbReference type="InterPro" id="IPR008012">
    <property type="entry name" value="Ump1"/>
</dbReference>
<dbReference type="Pfam" id="PF05348">
    <property type="entry name" value="UMP1"/>
    <property type="match status" value="1"/>
</dbReference>
<dbReference type="GO" id="GO:0043248">
    <property type="term" value="P:proteasome assembly"/>
    <property type="evidence" value="ECO:0007669"/>
    <property type="project" value="InterPro"/>
</dbReference>
<comment type="similarity">
    <text evidence="2">Belongs to the POMP/UMP1 family.</text>
</comment>
<protein>
    <recommendedName>
        <fullName evidence="4">Proteasome maturation protein</fullName>
    </recommendedName>
</protein>
<organism evidence="3">
    <name type="scientific">Eucampia antarctica</name>
    <dbReference type="NCBI Taxonomy" id="49252"/>
    <lineage>
        <taxon>Eukaryota</taxon>
        <taxon>Sar</taxon>
        <taxon>Stramenopiles</taxon>
        <taxon>Ochrophyta</taxon>
        <taxon>Bacillariophyta</taxon>
        <taxon>Mediophyceae</taxon>
        <taxon>Biddulphiophycidae</taxon>
        <taxon>Hemiaulales</taxon>
        <taxon>Hemiaulaceae</taxon>
        <taxon>Eucampia</taxon>
    </lineage>
</organism>
<dbReference type="GO" id="GO:0005634">
    <property type="term" value="C:nucleus"/>
    <property type="evidence" value="ECO:0007669"/>
    <property type="project" value="TreeGrafter"/>
</dbReference>
<keyword evidence="1" id="KW-0143">Chaperone</keyword>
<evidence type="ECO:0000256" key="1">
    <source>
        <dbReference type="ARBA" id="ARBA00023186"/>
    </source>
</evidence>
<reference evidence="3" key="1">
    <citation type="submission" date="2021-01" db="EMBL/GenBank/DDBJ databases">
        <authorList>
            <person name="Corre E."/>
            <person name="Pelletier E."/>
            <person name="Niang G."/>
            <person name="Scheremetjew M."/>
            <person name="Finn R."/>
            <person name="Kale V."/>
            <person name="Holt S."/>
            <person name="Cochrane G."/>
            <person name="Meng A."/>
            <person name="Brown T."/>
            <person name="Cohen L."/>
        </authorList>
    </citation>
    <scope>NUCLEOTIDE SEQUENCE</scope>
    <source>
        <strain evidence="3">CCMP1452</strain>
    </source>
</reference>
<dbReference type="PANTHER" id="PTHR12828:SF3">
    <property type="entry name" value="PROTEASOME MATURATION PROTEIN"/>
    <property type="match status" value="1"/>
</dbReference>
<dbReference type="EMBL" id="HBHI01024454">
    <property type="protein sequence ID" value="CAD9691222.1"/>
    <property type="molecule type" value="Transcribed_RNA"/>
</dbReference>
<sequence length="139" mass="14789">MDSSSIPMMKSPADIMSCGPNGNNLAATAVRSHPIDRMQRVAAVSGGTALDLDAIRRLYGSALAMRLTTERSLASSVGGRLPGMEAHPDSNAMLDALTGNDLSLQFEDFLNIPQHQPDNNTSRVMETGPHAVMEARLAL</sequence>
<evidence type="ECO:0000256" key="2">
    <source>
        <dbReference type="ARBA" id="ARBA00043974"/>
    </source>
</evidence>
<dbReference type="PANTHER" id="PTHR12828">
    <property type="entry name" value="PROTEASOME MATURATION PROTEIN UMP1"/>
    <property type="match status" value="1"/>
</dbReference>
<evidence type="ECO:0008006" key="4">
    <source>
        <dbReference type="Google" id="ProtNLM"/>
    </source>
</evidence>
<gene>
    <name evidence="3" type="ORF">EANT1437_LOCUS12530</name>
</gene>
<name>A0A7S2S6V2_9STRA</name>
<proteinExistence type="inferred from homology"/>
<accession>A0A7S2S6V2</accession>
<evidence type="ECO:0000313" key="3">
    <source>
        <dbReference type="EMBL" id="CAD9691222.1"/>
    </source>
</evidence>